<protein>
    <submittedName>
        <fullName evidence="2">Uncharacterized protein</fullName>
    </submittedName>
</protein>
<dbReference type="Proteomes" id="UP001152523">
    <property type="component" value="Unassembled WGS sequence"/>
</dbReference>
<proteinExistence type="predicted"/>
<keyword evidence="3" id="KW-1185">Reference proteome</keyword>
<evidence type="ECO:0000313" key="2">
    <source>
        <dbReference type="EMBL" id="CAH9130196.1"/>
    </source>
</evidence>
<reference evidence="2" key="1">
    <citation type="submission" date="2022-07" db="EMBL/GenBank/DDBJ databases">
        <authorList>
            <person name="Macas J."/>
            <person name="Novak P."/>
            <person name="Neumann P."/>
        </authorList>
    </citation>
    <scope>NUCLEOTIDE SEQUENCE</scope>
</reference>
<gene>
    <name evidence="2" type="ORF">CEPIT_LOCUS30445</name>
</gene>
<sequence>MLPQRPAKARQFPRTPTLSSSPNSVSFLLAYGLTFHAAYDALHCDSPFHGESHFDDPERIWDMGERVFLEEEEMKRMAVRVRVGEVKMETEEVEIQEAVVEAEIGEVAEGEAVELEVAVVVGEAEEEGAKPEVGIGIVIQNLHFPEIARRSNRERNPASTWLRSRMVNPYTASQ</sequence>
<dbReference type="AlphaFoldDB" id="A0AAV0F498"/>
<comment type="caution">
    <text evidence="2">The sequence shown here is derived from an EMBL/GenBank/DDBJ whole genome shotgun (WGS) entry which is preliminary data.</text>
</comment>
<name>A0AAV0F498_9ASTE</name>
<evidence type="ECO:0000313" key="3">
    <source>
        <dbReference type="Proteomes" id="UP001152523"/>
    </source>
</evidence>
<feature type="region of interest" description="Disordered" evidence="1">
    <location>
        <begin position="1"/>
        <end position="21"/>
    </location>
</feature>
<evidence type="ECO:0000256" key="1">
    <source>
        <dbReference type="SAM" id="MobiDB-lite"/>
    </source>
</evidence>
<dbReference type="EMBL" id="CAMAPF010000958">
    <property type="protein sequence ID" value="CAH9130196.1"/>
    <property type="molecule type" value="Genomic_DNA"/>
</dbReference>
<organism evidence="2 3">
    <name type="scientific">Cuscuta epithymum</name>
    <dbReference type="NCBI Taxonomy" id="186058"/>
    <lineage>
        <taxon>Eukaryota</taxon>
        <taxon>Viridiplantae</taxon>
        <taxon>Streptophyta</taxon>
        <taxon>Embryophyta</taxon>
        <taxon>Tracheophyta</taxon>
        <taxon>Spermatophyta</taxon>
        <taxon>Magnoliopsida</taxon>
        <taxon>eudicotyledons</taxon>
        <taxon>Gunneridae</taxon>
        <taxon>Pentapetalae</taxon>
        <taxon>asterids</taxon>
        <taxon>lamiids</taxon>
        <taxon>Solanales</taxon>
        <taxon>Convolvulaceae</taxon>
        <taxon>Cuscuteae</taxon>
        <taxon>Cuscuta</taxon>
        <taxon>Cuscuta subgen. Cuscuta</taxon>
    </lineage>
</organism>
<accession>A0AAV0F498</accession>